<dbReference type="InterPro" id="IPR004568">
    <property type="entry name" value="Ppantetheine-prot_Trfase_dom"/>
</dbReference>
<evidence type="ECO:0000256" key="1">
    <source>
        <dbReference type="ARBA" id="ARBA00022516"/>
    </source>
</evidence>
<dbReference type="Gene3D" id="3.90.470.20">
    <property type="entry name" value="4'-phosphopantetheinyl transferase domain"/>
    <property type="match status" value="1"/>
</dbReference>
<comment type="subcellular location">
    <subcellularLocation>
        <location evidence="8">Cytoplasm</location>
    </subcellularLocation>
</comment>
<dbReference type="HOGENOM" id="CLU_089696_1_2_9"/>
<reference evidence="10 11" key="1">
    <citation type="submission" date="2014-12" db="EMBL/GenBank/DDBJ databases">
        <title>Comparative genomics of the lactic acid bacteria isolated from the honey bee gut.</title>
        <authorList>
            <person name="Ellegaard K.M."/>
            <person name="Tamarit D."/>
            <person name="Javelind E."/>
            <person name="Olofsson T."/>
            <person name="Andersson S.G."/>
            <person name="Vasquez A."/>
        </authorList>
    </citation>
    <scope>NUCLEOTIDE SEQUENCE [LARGE SCALE GENOMIC DNA]</scope>
    <source>
        <strain evidence="10 11">Biut2</strain>
    </source>
</reference>
<keyword evidence="7 8" id="KW-0275">Fatty acid biosynthesis</keyword>
<dbReference type="InterPro" id="IPR008278">
    <property type="entry name" value="4-PPantetheinyl_Trfase_dom"/>
</dbReference>
<evidence type="ECO:0000256" key="4">
    <source>
        <dbReference type="ARBA" id="ARBA00022832"/>
    </source>
</evidence>
<feature type="binding site" evidence="8">
    <location>
        <position position="58"/>
    </location>
    <ligand>
        <name>Mg(2+)</name>
        <dbReference type="ChEBI" id="CHEBI:18420"/>
    </ligand>
</feature>
<dbReference type="NCBIfam" id="TIGR00556">
    <property type="entry name" value="pantethn_trn"/>
    <property type="match status" value="1"/>
</dbReference>
<keyword evidence="8" id="KW-0963">Cytoplasm</keyword>
<sequence>MIVGVGIDAVEVERVEKIIAKGDNFARKVLTPKEFEQYQKLSGRRKAEYLGGRFSIKESFVKAIGTGFGKGIGLQDIETLWDELGHPVTTSTKFNGKIFPSITHDRHEIVTLIVLEK</sequence>
<evidence type="ECO:0000256" key="6">
    <source>
        <dbReference type="ARBA" id="ARBA00023098"/>
    </source>
</evidence>
<evidence type="ECO:0000259" key="9">
    <source>
        <dbReference type="Pfam" id="PF01648"/>
    </source>
</evidence>
<dbReference type="InterPro" id="IPR002582">
    <property type="entry name" value="ACPS"/>
</dbReference>
<dbReference type="AlphaFoldDB" id="A0A0F4L6Z5"/>
<dbReference type="InterPro" id="IPR037143">
    <property type="entry name" value="4-PPantetheinyl_Trfase_dom_sf"/>
</dbReference>
<dbReference type="GO" id="GO:0000287">
    <property type="term" value="F:magnesium ion binding"/>
    <property type="evidence" value="ECO:0007669"/>
    <property type="project" value="UniProtKB-UniRule"/>
</dbReference>
<keyword evidence="6 8" id="KW-0443">Lipid metabolism</keyword>
<comment type="similarity">
    <text evidence="8">Belongs to the P-Pant transferase superfamily. AcpS family.</text>
</comment>
<keyword evidence="4 8" id="KW-0276">Fatty acid metabolism</keyword>
<evidence type="ECO:0000256" key="5">
    <source>
        <dbReference type="ARBA" id="ARBA00022842"/>
    </source>
</evidence>
<dbReference type="GO" id="GO:0005737">
    <property type="term" value="C:cytoplasm"/>
    <property type="evidence" value="ECO:0007669"/>
    <property type="project" value="UniProtKB-SubCell"/>
</dbReference>
<evidence type="ECO:0000256" key="3">
    <source>
        <dbReference type="ARBA" id="ARBA00022723"/>
    </source>
</evidence>
<dbReference type="OrthoDB" id="517356at2"/>
<comment type="catalytic activity">
    <reaction evidence="8">
        <text>apo-[ACP] + CoA = holo-[ACP] + adenosine 3',5'-bisphosphate + H(+)</text>
        <dbReference type="Rhea" id="RHEA:12068"/>
        <dbReference type="Rhea" id="RHEA-COMP:9685"/>
        <dbReference type="Rhea" id="RHEA-COMP:9690"/>
        <dbReference type="ChEBI" id="CHEBI:15378"/>
        <dbReference type="ChEBI" id="CHEBI:29999"/>
        <dbReference type="ChEBI" id="CHEBI:57287"/>
        <dbReference type="ChEBI" id="CHEBI:58343"/>
        <dbReference type="ChEBI" id="CHEBI:64479"/>
        <dbReference type="EC" id="2.7.8.7"/>
    </reaction>
</comment>
<accession>A0A0F4L6Z5</accession>
<keyword evidence="2 8" id="KW-0808">Transferase</keyword>
<evidence type="ECO:0000313" key="11">
    <source>
        <dbReference type="Proteomes" id="UP000033533"/>
    </source>
</evidence>
<comment type="function">
    <text evidence="8">Transfers the 4'-phosphopantetheine moiety from coenzyme A to a Ser of acyl-carrier-protein.</text>
</comment>
<keyword evidence="1 8" id="KW-0444">Lipid biosynthesis</keyword>
<dbReference type="SUPFAM" id="SSF56214">
    <property type="entry name" value="4'-phosphopantetheinyl transferase"/>
    <property type="match status" value="1"/>
</dbReference>
<evidence type="ECO:0000256" key="2">
    <source>
        <dbReference type="ARBA" id="ARBA00022679"/>
    </source>
</evidence>
<proteinExistence type="inferred from homology"/>
<dbReference type="HAMAP" id="MF_00101">
    <property type="entry name" value="AcpS"/>
    <property type="match status" value="1"/>
</dbReference>
<gene>
    <name evidence="8 10" type="primary">acpS</name>
    <name evidence="10" type="ORF">JF76_14740</name>
</gene>
<protein>
    <recommendedName>
        <fullName evidence="8">Holo-[acyl-carrier-protein] synthase</fullName>
        <shortName evidence="8">Holo-ACP synthase</shortName>
        <ecNumber evidence="8">2.7.8.7</ecNumber>
    </recommendedName>
    <alternativeName>
        <fullName evidence="8">4'-phosphopantetheinyl transferase AcpS</fullName>
    </alternativeName>
</protein>
<feature type="binding site" evidence="8">
    <location>
        <position position="8"/>
    </location>
    <ligand>
        <name>Mg(2+)</name>
        <dbReference type="ChEBI" id="CHEBI:18420"/>
    </ligand>
</feature>
<dbReference type="GO" id="GO:0008897">
    <property type="term" value="F:holo-[acyl-carrier-protein] synthase activity"/>
    <property type="evidence" value="ECO:0007669"/>
    <property type="project" value="UniProtKB-UniRule"/>
</dbReference>
<dbReference type="RefSeq" id="WP_045928473.1">
    <property type="nucleotide sequence ID" value="NZ_JBHSZS010000024.1"/>
</dbReference>
<evidence type="ECO:0000256" key="7">
    <source>
        <dbReference type="ARBA" id="ARBA00023160"/>
    </source>
</evidence>
<dbReference type="EC" id="2.7.8.7" evidence="8"/>
<organism evidence="10 11">
    <name type="scientific">Lactobacillus kullabergensis</name>
    <dbReference type="NCBI Taxonomy" id="1218493"/>
    <lineage>
        <taxon>Bacteria</taxon>
        <taxon>Bacillati</taxon>
        <taxon>Bacillota</taxon>
        <taxon>Bacilli</taxon>
        <taxon>Lactobacillales</taxon>
        <taxon>Lactobacillaceae</taxon>
        <taxon>Lactobacillus</taxon>
    </lineage>
</organism>
<dbReference type="Pfam" id="PF01648">
    <property type="entry name" value="ACPS"/>
    <property type="match status" value="1"/>
</dbReference>
<name>A0A0F4L6Z5_9LACO</name>
<dbReference type="NCBIfam" id="TIGR00516">
    <property type="entry name" value="acpS"/>
    <property type="match status" value="1"/>
</dbReference>
<keyword evidence="5 8" id="KW-0460">Magnesium</keyword>
<evidence type="ECO:0000313" key="10">
    <source>
        <dbReference type="EMBL" id="KJY54622.1"/>
    </source>
</evidence>
<dbReference type="PATRIC" id="fig|1218493.3.peg.1544"/>
<keyword evidence="3 8" id="KW-0479">Metal-binding</keyword>
<evidence type="ECO:0000256" key="8">
    <source>
        <dbReference type="HAMAP-Rule" id="MF_00101"/>
    </source>
</evidence>
<dbReference type="STRING" id="1218493.JF76_14740"/>
<comment type="cofactor">
    <cofactor evidence="8">
        <name>Mg(2+)</name>
        <dbReference type="ChEBI" id="CHEBI:18420"/>
    </cofactor>
</comment>
<dbReference type="GO" id="GO:0006633">
    <property type="term" value="P:fatty acid biosynthetic process"/>
    <property type="evidence" value="ECO:0007669"/>
    <property type="project" value="UniProtKB-UniRule"/>
</dbReference>
<comment type="caution">
    <text evidence="10">The sequence shown here is derived from an EMBL/GenBank/DDBJ whole genome shotgun (WGS) entry which is preliminary data.</text>
</comment>
<dbReference type="Proteomes" id="UP000033533">
    <property type="component" value="Unassembled WGS sequence"/>
</dbReference>
<dbReference type="EMBL" id="JXBY01000024">
    <property type="protein sequence ID" value="KJY54622.1"/>
    <property type="molecule type" value="Genomic_DNA"/>
</dbReference>
<feature type="domain" description="4'-phosphopantetheinyl transferase" evidence="9">
    <location>
        <begin position="4"/>
        <end position="95"/>
    </location>
</feature>